<dbReference type="AlphaFoldDB" id="A0A7S2XUT0"/>
<sequence>MLKLQVVAAAMLLFCTVKVEGMGNLLPGDPDDSHFYEASNQCEGKKVELANIDCMLQPEDFALGTKEQSGVNITPGYQGDLEVSSVPITDPYYMVGMCPVNVHWHLGTEHYSEGEFDETGTGPDSDYRRRLAESEIIRMGYRCHFYDESDYHFTTEYDWKYCVDMHVGETYEVHWPHSSLGDCGGVDQYQAPFYDGVFCNIADDLSNLGDAKIGVQGQIFTIINDESYYYPNLISGMIVDQGDMGTDVAKYTGSTTGTSRDNTMCSQYTGITWQVDRHCHLISASSFDKMCYDMLNMKDDMSGDLHAHGSRELVDDAFAANNQQRRLRHFERV</sequence>
<evidence type="ECO:0000256" key="1">
    <source>
        <dbReference type="SAM" id="SignalP"/>
    </source>
</evidence>
<accession>A0A7S2XUT0</accession>
<evidence type="ECO:0008006" key="3">
    <source>
        <dbReference type="Google" id="ProtNLM"/>
    </source>
</evidence>
<reference evidence="2" key="1">
    <citation type="submission" date="2021-01" db="EMBL/GenBank/DDBJ databases">
        <authorList>
            <person name="Corre E."/>
            <person name="Pelletier E."/>
            <person name="Niang G."/>
            <person name="Scheremetjew M."/>
            <person name="Finn R."/>
            <person name="Kale V."/>
            <person name="Holt S."/>
            <person name="Cochrane G."/>
            <person name="Meng A."/>
            <person name="Brown T."/>
            <person name="Cohen L."/>
        </authorList>
    </citation>
    <scope>NUCLEOTIDE SEQUENCE</scope>
    <source>
        <strain evidence="2">CCMP1661</strain>
    </source>
</reference>
<dbReference type="InterPro" id="IPR018883">
    <property type="entry name" value="Delta_CA"/>
</dbReference>
<name>A0A7S2XUT0_9STRA</name>
<organism evidence="2">
    <name type="scientific">Fibrocapsa japonica</name>
    <dbReference type="NCBI Taxonomy" id="94617"/>
    <lineage>
        <taxon>Eukaryota</taxon>
        <taxon>Sar</taxon>
        <taxon>Stramenopiles</taxon>
        <taxon>Ochrophyta</taxon>
        <taxon>Raphidophyceae</taxon>
        <taxon>Chattonellales</taxon>
        <taxon>Chattonellaceae</taxon>
        <taxon>Fibrocapsa</taxon>
    </lineage>
</organism>
<proteinExistence type="predicted"/>
<dbReference type="EMBL" id="HBHR01001281">
    <property type="protein sequence ID" value="CAD9857934.1"/>
    <property type="molecule type" value="Transcribed_RNA"/>
</dbReference>
<dbReference type="Pfam" id="PF10563">
    <property type="entry name" value="CA_like"/>
    <property type="match status" value="1"/>
</dbReference>
<protein>
    <recommendedName>
        <fullName evidence="3">Delta carbonic anhydrase</fullName>
    </recommendedName>
</protein>
<keyword evidence="1" id="KW-0732">Signal</keyword>
<feature type="signal peptide" evidence="1">
    <location>
        <begin position="1"/>
        <end position="21"/>
    </location>
</feature>
<gene>
    <name evidence="2" type="ORF">FJAP1339_LOCUS450</name>
</gene>
<feature type="chain" id="PRO_5031504070" description="Delta carbonic anhydrase" evidence="1">
    <location>
        <begin position="22"/>
        <end position="333"/>
    </location>
</feature>
<evidence type="ECO:0000313" key="2">
    <source>
        <dbReference type="EMBL" id="CAD9857934.1"/>
    </source>
</evidence>